<dbReference type="Proteomes" id="UP000265938">
    <property type="component" value="Unassembled WGS sequence"/>
</dbReference>
<evidence type="ECO:0000313" key="4">
    <source>
        <dbReference type="Proteomes" id="UP000265938"/>
    </source>
</evidence>
<dbReference type="InterPro" id="IPR006015">
    <property type="entry name" value="Universal_stress_UspA"/>
</dbReference>
<dbReference type="PRINTS" id="PR01438">
    <property type="entry name" value="UNVRSLSTRESS"/>
</dbReference>
<gene>
    <name evidence="3" type="ORF">D4741_04950</name>
</gene>
<dbReference type="EMBL" id="QYSE01000001">
    <property type="protein sequence ID" value="RJF37423.1"/>
    <property type="molecule type" value="Genomic_DNA"/>
</dbReference>
<dbReference type="AlphaFoldDB" id="A0A3A3ENW1"/>
<comment type="caution">
    <text evidence="3">The sequence shown here is derived from an EMBL/GenBank/DDBJ whole genome shotgun (WGS) entry which is preliminary data.</text>
</comment>
<feature type="domain" description="UspA" evidence="2">
    <location>
        <begin position="1"/>
        <end position="157"/>
    </location>
</feature>
<evidence type="ECO:0000313" key="3">
    <source>
        <dbReference type="EMBL" id="RJF37423.1"/>
    </source>
</evidence>
<evidence type="ECO:0000256" key="1">
    <source>
        <dbReference type="ARBA" id="ARBA00008791"/>
    </source>
</evidence>
<dbReference type="Pfam" id="PF00582">
    <property type="entry name" value="Usp"/>
    <property type="match status" value="2"/>
</dbReference>
<dbReference type="PANTHER" id="PTHR46268">
    <property type="entry name" value="STRESS RESPONSE PROTEIN NHAX"/>
    <property type="match status" value="1"/>
</dbReference>
<dbReference type="SUPFAM" id="SSF52402">
    <property type="entry name" value="Adenine nucleotide alpha hydrolases-like"/>
    <property type="match status" value="2"/>
</dbReference>
<dbReference type="PANTHER" id="PTHR46268:SF6">
    <property type="entry name" value="UNIVERSAL STRESS PROTEIN UP12"/>
    <property type="match status" value="1"/>
</dbReference>
<feature type="domain" description="UspA" evidence="2">
    <location>
        <begin position="213"/>
        <end position="283"/>
    </location>
</feature>
<protein>
    <submittedName>
        <fullName evidence="3">Universal stress protein</fullName>
    </submittedName>
</protein>
<reference evidence="3 4" key="1">
    <citation type="submission" date="2018-09" db="EMBL/GenBank/DDBJ databases">
        <title>Identification of marine bacteria producing industrial enzymes.</title>
        <authorList>
            <person name="Cheng T.H."/>
            <person name="Saidin J."/>
            <person name="Muhd D.D."/>
            <person name="Isa M.N.M."/>
            <person name="Bakar M.F.A."/>
            <person name="Ismail N."/>
        </authorList>
    </citation>
    <scope>NUCLEOTIDE SEQUENCE [LARGE SCALE GENOMIC DNA]</scope>
    <source>
        <strain evidence="3 4">MNAD 1.6</strain>
    </source>
</reference>
<evidence type="ECO:0000259" key="2">
    <source>
        <dbReference type="Pfam" id="PF00582"/>
    </source>
</evidence>
<dbReference type="InterPro" id="IPR006016">
    <property type="entry name" value="UspA"/>
</dbReference>
<accession>A0A3A3ENW1</accession>
<sequence length="283" mass="31414">MKKIFACIDGSCMTDAVTEAAIWISKRSSHPINFLHALEPPLPQGSDDLTAIIGLGSQTSLLEQLAKLEQERNKVASQHGQLLLDEAMKKAEHAGLTEIEQQQLSMSLVDALLEHEDNARVMIIGRSGKGHYDDFKVLGSHIETLIRQVHTPVAIVPPQFHEPTNFMLAYDGSESTDKAITQIINSGILSGLDCHLVMVDKQDGHCQDKLDTASARLAENGFNVRARMLDGDVYQALWRYKSDHAVDLMVMGAFGHSKWRQFFLGSTTLKMLEDSRIPLVVLR</sequence>
<dbReference type="CDD" id="cd00293">
    <property type="entry name" value="USP-like"/>
    <property type="match status" value="2"/>
</dbReference>
<name>A0A3A3ENW1_9GAMM</name>
<dbReference type="Gene3D" id="3.40.50.12370">
    <property type="match status" value="1"/>
</dbReference>
<proteinExistence type="inferred from homology"/>
<dbReference type="RefSeq" id="WP_119852188.1">
    <property type="nucleotide sequence ID" value="NZ_QYSE01000001.1"/>
</dbReference>
<organism evidence="3 4">
    <name type="scientific">Pseudoalteromonas gelatinilytica</name>
    <dbReference type="NCBI Taxonomy" id="1703256"/>
    <lineage>
        <taxon>Bacteria</taxon>
        <taxon>Pseudomonadati</taxon>
        <taxon>Pseudomonadota</taxon>
        <taxon>Gammaproteobacteria</taxon>
        <taxon>Alteromonadales</taxon>
        <taxon>Pseudoalteromonadaceae</taxon>
        <taxon>Pseudoalteromonas</taxon>
    </lineage>
</organism>
<comment type="similarity">
    <text evidence="1">Belongs to the universal stress protein A family.</text>
</comment>